<evidence type="ECO:0000256" key="4">
    <source>
        <dbReference type="ARBA" id="ARBA00023163"/>
    </source>
</evidence>
<dbReference type="InterPro" id="IPR036388">
    <property type="entry name" value="WH-like_DNA-bd_sf"/>
</dbReference>
<sequence length="307" mass="32910">MTPFRGKLRARHLEVILSVADLGSLSRAAEQLHMTQSGLSRAVAEVEEIIGGKLFERTAKGMAATALGTAMCRHAALLLGDMHKAEADLSAVAAGGAGTLSVACFSMFARWPMAEAILRFRRQNPAVQITVEVGPHESLIEKLDAGAVDLLVSRNPRSLHGATYRAVELIDDGIILACAPDHPLASTAADLVDCLAYPWISSPPGSHMRELLLTEVRDKGLEPPQIVGALSLELGRELTLSGQFLWHLPGSIGRYLASRGEVVVLPVSFDLTVGPLSAIWRRDRSSSRASRSFIVALRETVGAMEGH</sequence>
<dbReference type="Pfam" id="PF03466">
    <property type="entry name" value="LysR_substrate"/>
    <property type="match status" value="1"/>
</dbReference>
<name>A0A916J0A7_9BURK</name>
<accession>A0A916J0A7</accession>
<dbReference type="Gene3D" id="1.10.10.10">
    <property type="entry name" value="Winged helix-like DNA-binding domain superfamily/Winged helix DNA-binding domain"/>
    <property type="match status" value="1"/>
</dbReference>
<dbReference type="SUPFAM" id="SSF46785">
    <property type="entry name" value="Winged helix' DNA-binding domain"/>
    <property type="match status" value="1"/>
</dbReference>
<protein>
    <submittedName>
        <fullName evidence="6">HTH-type transcriptional regulator GbpR</fullName>
    </submittedName>
</protein>
<dbReference type="Proteomes" id="UP000672934">
    <property type="component" value="Unassembled WGS sequence"/>
</dbReference>
<keyword evidence="3" id="KW-0238">DNA-binding</keyword>
<evidence type="ECO:0000256" key="3">
    <source>
        <dbReference type="ARBA" id="ARBA00023125"/>
    </source>
</evidence>
<keyword evidence="7" id="KW-1185">Reference proteome</keyword>
<dbReference type="InterPro" id="IPR000847">
    <property type="entry name" value="LysR_HTH_N"/>
</dbReference>
<proteinExistence type="inferred from homology"/>
<dbReference type="SUPFAM" id="SSF53850">
    <property type="entry name" value="Periplasmic binding protein-like II"/>
    <property type="match status" value="1"/>
</dbReference>
<reference evidence="6" key="1">
    <citation type="submission" date="2021-03" db="EMBL/GenBank/DDBJ databases">
        <authorList>
            <person name="Peeters C."/>
        </authorList>
    </citation>
    <scope>NUCLEOTIDE SEQUENCE</scope>
    <source>
        <strain evidence="6">LMG 31506</strain>
    </source>
</reference>
<comment type="caution">
    <text evidence="6">The sequence shown here is derived from an EMBL/GenBank/DDBJ whole genome shotgun (WGS) entry which is preliminary data.</text>
</comment>
<feature type="domain" description="HTH lysR-type" evidence="5">
    <location>
        <begin position="8"/>
        <end position="65"/>
    </location>
</feature>
<evidence type="ECO:0000256" key="2">
    <source>
        <dbReference type="ARBA" id="ARBA00023015"/>
    </source>
</evidence>
<dbReference type="GO" id="GO:0003700">
    <property type="term" value="F:DNA-binding transcription factor activity"/>
    <property type="evidence" value="ECO:0007669"/>
    <property type="project" value="InterPro"/>
</dbReference>
<dbReference type="GO" id="GO:0003677">
    <property type="term" value="F:DNA binding"/>
    <property type="evidence" value="ECO:0007669"/>
    <property type="project" value="UniProtKB-KW"/>
</dbReference>
<dbReference type="PROSITE" id="PS50931">
    <property type="entry name" value="HTH_LYSR"/>
    <property type="match status" value="1"/>
</dbReference>
<evidence type="ECO:0000259" key="5">
    <source>
        <dbReference type="PROSITE" id="PS50931"/>
    </source>
</evidence>
<dbReference type="Gene3D" id="3.40.190.10">
    <property type="entry name" value="Periplasmic binding protein-like II"/>
    <property type="match status" value="2"/>
</dbReference>
<dbReference type="InterPro" id="IPR050950">
    <property type="entry name" value="HTH-type_LysR_regulators"/>
</dbReference>
<dbReference type="AlphaFoldDB" id="A0A916J0A7"/>
<evidence type="ECO:0000256" key="1">
    <source>
        <dbReference type="ARBA" id="ARBA00009437"/>
    </source>
</evidence>
<dbReference type="Pfam" id="PF00126">
    <property type="entry name" value="HTH_1"/>
    <property type="match status" value="1"/>
</dbReference>
<dbReference type="GO" id="GO:0005829">
    <property type="term" value="C:cytosol"/>
    <property type="evidence" value="ECO:0007669"/>
    <property type="project" value="TreeGrafter"/>
</dbReference>
<dbReference type="InterPro" id="IPR005119">
    <property type="entry name" value="LysR_subst-bd"/>
</dbReference>
<gene>
    <name evidence="6" type="primary">gbpR_8</name>
    <name evidence="6" type="ORF">LMG31506_06066</name>
</gene>
<dbReference type="EMBL" id="CAJPUY010000036">
    <property type="protein sequence ID" value="CAG2157615.1"/>
    <property type="molecule type" value="Genomic_DNA"/>
</dbReference>
<comment type="similarity">
    <text evidence="1">Belongs to the LysR transcriptional regulatory family.</text>
</comment>
<dbReference type="InterPro" id="IPR036390">
    <property type="entry name" value="WH_DNA-bd_sf"/>
</dbReference>
<keyword evidence="4" id="KW-0804">Transcription</keyword>
<dbReference type="PRINTS" id="PR00039">
    <property type="entry name" value="HTHLYSR"/>
</dbReference>
<organism evidence="6 7">
    <name type="scientific">Cupriavidus yeoncheonensis</name>
    <dbReference type="NCBI Taxonomy" id="1462994"/>
    <lineage>
        <taxon>Bacteria</taxon>
        <taxon>Pseudomonadati</taxon>
        <taxon>Pseudomonadota</taxon>
        <taxon>Betaproteobacteria</taxon>
        <taxon>Burkholderiales</taxon>
        <taxon>Burkholderiaceae</taxon>
        <taxon>Cupriavidus</taxon>
    </lineage>
</organism>
<dbReference type="PANTHER" id="PTHR30419">
    <property type="entry name" value="HTH-TYPE TRANSCRIPTIONAL REGULATOR YBHD"/>
    <property type="match status" value="1"/>
</dbReference>
<keyword evidence="2" id="KW-0805">Transcription regulation</keyword>
<evidence type="ECO:0000313" key="6">
    <source>
        <dbReference type="EMBL" id="CAG2157615.1"/>
    </source>
</evidence>
<dbReference type="PANTHER" id="PTHR30419:SF8">
    <property type="entry name" value="NITROGEN ASSIMILATION TRANSCRIPTIONAL ACTIVATOR-RELATED"/>
    <property type="match status" value="1"/>
</dbReference>
<evidence type="ECO:0000313" key="7">
    <source>
        <dbReference type="Proteomes" id="UP000672934"/>
    </source>
</evidence>